<proteinExistence type="predicted"/>
<accession>A0A498J8K2</accession>
<dbReference type="AlphaFoldDB" id="A0A498J8K2"/>
<dbReference type="STRING" id="3750.A0A498J8K2"/>
<gene>
    <name evidence="2" type="ORF">DVH24_020168</name>
</gene>
<dbReference type="Gene3D" id="3.60.21.10">
    <property type="match status" value="1"/>
</dbReference>
<comment type="caution">
    <text evidence="2">The sequence shown here is derived from an EMBL/GenBank/DDBJ whole genome shotgun (WGS) entry which is preliminary data.</text>
</comment>
<name>A0A498J8K2_MALDO</name>
<keyword evidence="3" id="KW-1185">Reference proteome</keyword>
<dbReference type="EMBL" id="RDQH01000334">
    <property type="protein sequence ID" value="RXH91145.1"/>
    <property type="molecule type" value="Genomic_DNA"/>
</dbReference>
<evidence type="ECO:0000313" key="3">
    <source>
        <dbReference type="Proteomes" id="UP000290289"/>
    </source>
</evidence>
<dbReference type="SUPFAM" id="SSF56300">
    <property type="entry name" value="Metallo-dependent phosphatases"/>
    <property type="match status" value="1"/>
</dbReference>
<organism evidence="2 3">
    <name type="scientific">Malus domestica</name>
    <name type="common">Apple</name>
    <name type="synonym">Pyrus malus</name>
    <dbReference type="NCBI Taxonomy" id="3750"/>
    <lineage>
        <taxon>Eukaryota</taxon>
        <taxon>Viridiplantae</taxon>
        <taxon>Streptophyta</taxon>
        <taxon>Embryophyta</taxon>
        <taxon>Tracheophyta</taxon>
        <taxon>Spermatophyta</taxon>
        <taxon>Magnoliopsida</taxon>
        <taxon>eudicotyledons</taxon>
        <taxon>Gunneridae</taxon>
        <taxon>Pentapetalae</taxon>
        <taxon>rosids</taxon>
        <taxon>fabids</taxon>
        <taxon>Rosales</taxon>
        <taxon>Rosaceae</taxon>
        <taxon>Amygdaloideae</taxon>
        <taxon>Maleae</taxon>
        <taxon>Malus</taxon>
    </lineage>
</organism>
<dbReference type="PANTHER" id="PTHR22953:SF86">
    <property type="entry name" value="PURPLE ACID PHOSPHATASE 10"/>
    <property type="match status" value="1"/>
</dbReference>
<evidence type="ECO:0000256" key="1">
    <source>
        <dbReference type="ARBA" id="ARBA00022729"/>
    </source>
</evidence>
<dbReference type="PANTHER" id="PTHR22953">
    <property type="entry name" value="ACID PHOSPHATASE RELATED"/>
    <property type="match status" value="1"/>
</dbReference>
<dbReference type="InterPro" id="IPR029052">
    <property type="entry name" value="Metallo-depent_PP-like"/>
</dbReference>
<protein>
    <submittedName>
        <fullName evidence="2">Uncharacterized protein</fullName>
    </submittedName>
</protein>
<dbReference type="Proteomes" id="UP000290289">
    <property type="component" value="Chromosome 8"/>
</dbReference>
<evidence type="ECO:0000313" key="2">
    <source>
        <dbReference type="EMBL" id="RXH91145.1"/>
    </source>
</evidence>
<dbReference type="InterPro" id="IPR039331">
    <property type="entry name" value="PAPs-like"/>
</dbReference>
<sequence length="150" mass="17571">MEVHITQRDHEGRSVIVSWPHRDLGQTHDSNRTLSHYDLNPMKGQTVLFFGDLTYADDSPFHDNNRWDTGYMGEYFDLVLQQVVQMIKLYPRYGTPSIERASAYIVFLSPYSAYGKYTPRYKWLEKELPKVKQDSDTMAYCSYAFSFSTV</sequence>
<keyword evidence="1" id="KW-0732">Signal</keyword>
<reference evidence="2 3" key="1">
    <citation type="submission" date="2018-10" db="EMBL/GenBank/DDBJ databases">
        <title>A high-quality apple genome assembly.</title>
        <authorList>
            <person name="Hu J."/>
        </authorList>
    </citation>
    <scope>NUCLEOTIDE SEQUENCE [LARGE SCALE GENOMIC DNA]</scope>
    <source>
        <strain evidence="3">cv. HFTH1</strain>
        <tissue evidence="2">Young leaf</tissue>
    </source>
</reference>
<dbReference type="GO" id="GO:0003993">
    <property type="term" value="F:acid phosphatase activity"/>
    <property type="evidence" value="ECO:0007669"/>
    <property type="project" value="InterPro"/>
</dbReference>